<dbReference type="Gene3D" id="2.60.120.10">
    <property type="entry name" value="Jelly Rolls"/>
    <property type="match status" value="1"/>
</dbReference>
<evidence type="ECO:0000256" key="2">
    <source>
        <dbReference type="SAM" id="MobiDB-lite"/>
    </source>
</evidence>
<protein>
    <recommendedName>
        <fullName evidence="3">Cupin type-2 domain-containing protein</fullName>
    </recommendedName>
</protein>
<dbReference type="PANTHER" id="PTHR35848">
    <property type="entry name" value="OXALATE-BINDING PROTEIN"/>
    <property type="match status" value="1"/>
</dbReference>
<proteinExistence type="predicted"/>
<dbReference type="PANTHER" id="PTHR35848:SF6">
    <property type="entry name" value="CUPIN TYPE-2 DOMAIN-CONTAINING PROTEIN"/>
    <property type="match status" value="1"/>
</dbReference>
<evidence type="ECO:0000313" key="5">
    <source>
        <dbReference type="Proteomes" id="UP001342418"/>
    </source>
</evidence>
<dbReference type="RefSeq" id="WP_338529285.1">
    <property type="nucleotide sequence ID" value="NZ_CP030941.1"/>
</dbReference>
<dbReference type="InterPro" id="IPR051610">
    <property type="entry name" value="GPI/OXD"/>
</dbReference>
<dbReference type="Proteomes" id="UP001342418">
    <property type="component" value="Chromosome"/>
</dbReference>
<evidence type="ECO:0000313" key="4">
    <source>
        <dbReference type="EMBL" id="UUP16898.1"/>
    </source>
</evidence>
<keyword evidence="1" id="KW-0479">Metal-binding</keyword>
<dbReference type="SUPFAM" id="SSF51182">
    <property type="entry name" value="RmlC-like cupins"/>
    <property type="match status" value="1"/>
</dbReference>
<sequence length="113" mass="12708">MKKHSTGDSWRPDPDRWHGEWQRPDTGSGVSIIFNETDTIGYGPALHSHPYAETFIVRKGRVRFVVGNEVIIATEGDILVAPAGAPHRFENMGPERLEMIDIHASPTFVTEWL</sequence>
<accession>A0ABY5MFS8</accession>
<feature type="compositionally biased region" description="Basic and acidic residues" evidence="2">
    <location>
        <begin position="10"/>
        <end position="23"/>
    </location>
</feature>
<name>A0ABY5MFS8_9HYPH</name>
<feature type="domain" description="Cupin type-2" evidence="3">
    <location>
        <begin position="44"/>
        <end position="102"/>
    </location>
</feature>
<keyword evidence="5" id="KW-1185">Reference proteome</keyword>
<evidence type="ECO:0000259" key="3">
    <source>
        <dbReference type="Pfam" id="PF07883"/>
    </source>
</evidence>
<dbReference type="Pfam" id="PF07883">
    <property type="entry name" value="Cupin_2"/>
    <property type="match status" value="1"/>
</dbReference>
<dbReference type="InterPro" id="IPR011051">
    <property type="entry name" value="RmlC_Cupin_sf"/>
</dbReference>
<dbReference type="EMBL" id="CP030941">
    <property type="protein sequence ID" value="UUP16898.1"/>
    <property type="molecule type" value="Genomic_DNA"/>
</dbReference>
<dbReference type="InterPro" id="IPR013096">
    <property type="entry name" value="Cupin_2"/>
</dbReference>
<evidence type="ECO:0000256" key="1">
    <source>
        <dbReference type="ARBA" id="ARBA00022723"/>
    </source>
</evidence>
<dbReference type="InterPro" id="IPR014710">
    <property type="entry name" value="RmlC-like_jellyroll"/>
</dbReference>
<feature type="region of interest" description="Disordered" evidence="2">
    <location>
        <begin position="1"/>
        <end position="28"/>
    </location>
</feature>
<organism evidence="4 5">
    <name type="scientific">Nitratireductor thuwali</name>
    <dbReference type="NCBI Taxonomy" id="2267699"/>
    <lineage>
        <taxon>Bacteria</taxon>
        <taxon>Pseudomonadati</taxon>
        <taxon>Pseudomonadota</taxon>
        <taxon>Alphaproteobacteria</taxon>
        <taxon>Hyphomicrobiales</taxon>
        <taxon>Phyllobacteriaceae</taxon>
        <taxon>Nitratireductor</taxon>
    </lineage>
</organism>
<reference evidence="4 5" key="1">
    <citation type="submission" date="2018-07" db="EMBL/GenBank/DDBJ databases">
        <title>Genome sequence of Nitratireductor thuwali#1536.</title>
        <authorList>
            <person name="Michoud G."/>
            <person name="Merlino G."/>
            <person name="Sefrji F.O."/>
            <person name="Daffonchio D."/>
        </authorList>
    </citation>
    <scope>NUCLEOTIDE SEQUENCE [LARGE SCALE GENOMIC DNA]</scope>
    <source>
        <strain evidence="5">Nit1536</strain>
    </source>
</reference>
<gene>
    <name evidence="4" type="ORF">NTH_01348</name>
</gene>